<dbReference type="AlphaFoldDB" id="A0A0A0LDJ3"/>
<evidence type="ECO:0000256" key="2">
    <source>
        <dbReference type="ARBA" id="ARBA00023015"/>
    </source>
</evidence>
<accession>A0A0A0LDJ3</accession>
<protein>
    <submittedName>
        <fullName evidence="5">Uncharacterized protein</fullName>
    </submittedName>
</protein>
<proteinExistence type="predicted"/>
<reference evidence="5 6" key="1">
    <citation type="journal article" date="2009" name="Nat. Genet.">
        <title>The genome of the cucumber, Cucumis sativus L.</title>
        <authorList>
            <person name="Huang S."/>
            <person name="Li R."/>
            <person name="Zhang Z."/>
            <person name="Li L."/>
            <person name="Gu X."/>
            <person name="Fan W."/>
            <person name="Lucas W.J."/>
            <person name="Wang X."/>
            <person name="Xie B."/>
            <person name="Ni P."/>
            <person name="Ren Y."/>
            <person name="Zhu H."/>
            <person name="Li J."/>
            <person name="Lin K."/>
            <person name="Jin W."/>
            <person name="Fei Z."/>
            <person name="Li G."/>
            <person name="Staub J."/>
            <person name="Kilian A."/>
            <person name="van der Vossen E.A."/>
            <person name="Wu Y."/>
            <person name="Guo J."/>
            <person name="He J."/>
            <person name="Jia Z."/>
            <person name="Ren Y."/>
            <person name="Tian G."/>
            <person name="Lu Y."/>
            <person name="Ruan J."/>
            <person name="Qian W."/>
            <person name="Wang M."/>
            <person name="Huang Q."/>
            <person name="Li B."/>
            <person name="Xuan Z."/>
            <person name="Cao J."/>
            <person name="Asan"/>
            <person name="Wu Z."/>
            <person name="Zhang J."/>
            <person name="Cai Q."/>
            <person name="Bai Y."/>
            <person name="Zhao B."/>
            <person name="Han Y."/>
            <person name="Li Y."/>
            <person name="Li X."/>
            <person name="Wang S."/>
            <person name="Shi Q."/>
            <person name="Liu S."/>
            <person name="Cho W.K."/>
            <person name="Kim J.Y."/>
            <person name="Xu Y."/>
            <person name="Heller-Uszynska K."/>
            <person name="Miao H."/>
            <person name="Cheng Z."/>
            <person name="Zhang S."/>
            <person name="Wu J."/>
            <person name="Yang Y."/>
            <person name="Kang H."/>
            <person name="Li M."/>
            <person name="Liang H."/>
            <person name="Ren X."/>
            <person name="Shi Z."/>
            <person name="Wen M."/>
            <person name="Jian M."/>
            <person name="Yang H."/>
            <person name="Zhang G."/>
            <person name="Yang Z."/>
            <person name="Chen R."/>
            <person name="Liu S."/>
            <person name="Li J."/>
            <person name="Ma L."/>
            <person name="Liu H."/>
            <person name="Zhou Y."/>
            <person name="Zhao J."/>
            <person name="Fang X."/>
            <person name="Li G."/>
            <person name="Fang L."/>
            <person name="Li Y."/>
            <person name="Liu D."/>
            <person name="Zheng H."/>
            <person name="Zhang Y."/>
            <person name="Qin N."/>
            <person name="Li Z."/>
            <person name="Yang G."/>
            <person name="Yang S."/>
            <person name="Bolund L."/>
            <person name="Kristiansen K."/>
            <person name="Zheng H."/>
            <person name="Li S."/>
            <person name="Zhang X."/>
            <person name="Yang H."/>
            <person name="Wang J."/>
            <person name="Sun R."/>
            <person name="Zhang B."/>
            <person name="Jiang S."/>
            <person name="Wang J."/>
            <person name="Du Y."/>
            <person name="Li S."/>
        </authorList>
    </citation>
    <scope>NUCLEOTIDE SEQUENCE [LARGE SCALE GENOMIC DNA]</scope>
    <source>
        <strain evidence="6">cv. 9930</strain>
    </source>
</reference>
<organism evidence="5 6">
    <name type="scientific">Cucumis sativus</name>
    <name type="common">Cucumber</name>
    <dbReference type="NCBI Taxonomy" id="3659"/>
    <lineage>
        <taxon>Eukaryota</taxon>
        <taxon>Viridiplantae</taxon>
        <taxon>Streptophyta</taxon>
        <taxon>Embryophyta</taxon>
        <taxon>Tracheophyta</taxon>
        <taxon>Spermatophyta</taxon>
        <taxon>Magnoliopsida</taxon>
        <taxon>eudicotyledons</taxon>
        <taxon>Gunneridae</taxon>
        <taxon>Pentapetalae</taxon>
        <taxon>rosids</taxon>
        <taxon>fabids</taxon>
        <taxon>Cucurbitales</taxon>
        <taxon>Cucurbitaceae</taxon>
        <taxon>Benincaseae</taxon>
        <taxon>Cucumis</taxon>
    </lineage>
</organism>
<dbReference type="PANTHER" id="PTHR33388">
    <property type="entry name" value="OS01G0212500 PROTEIN"/>
    <property type="match status" value="1"/>
</dbReference>
<dbReference type="PANTHER" id="PTHR33388:SF2">
    <property type="entry name" value="PROTEIN SPOROCYTELESS"/>
    <property type="match status" value="1"/>
</dbReference>
<dbReference type="OrthoDB" id="1917522at2759"/>
<dbReference type="STRING" id="3659.A0A0A0LDJ3"/>
<sequence>MATPPLPEQTPRITTEPPKTRAGRKPGPKNPNQKKPPQRGLGVAQLERLRLQENWKTVTEISPPTFLLHNPLPNFPLHFPPAPAPILHTDCIGFDHHGFVVQRIGNNGGFLPASGVLIGNTSVEASRELSSIPKLPLACDSDRCDHCFKKKRVNYSNRMKEKNIIVGAAETPSFDFLGLSTNSSAELNTHTHTHTVMNHHTNSDLDLDYDLSFNLKQGRGGGGDGGEGSKLMEYEFFPRKNGRGTEIEELKMPKEELSLFREENEEEEEEVLAMDHGEGSCITTSCNDIINGGTRNSTALDLSLKLSF</sequence>
<dbReference type="Gramene" id="KGN59863">
    <property type="protein sequence ID" value="KGN59863"/>
    <property type="gene ID" value="Csa_3G850670"/>
</dbReference>
<gene>
    <name evidence="5" type="ORF">Csa_3G850670</name>
</gene>
<dbReference type="Pfam" id="PF08744">
    <property type="entry name" value="NOZZLE"/>
    <property type="match status" value="1"/>
</dbReference>
<keyword evidence="6" id="KW-1185">Reference proteome</keyword>
<dbReference type="InterPro" id="IPR040356">
    <property type="entry name" value="SPEAR"/>
</dbReference>
<evidence type="ECO:0000313" key="5">
    <source>
        <dbReference type="EMBL" id="KGN59863.1"/>
    </source>
</evidence>
<reference evidence="5 6" key="2">
    <citation type="journal article" date="2009" name="PLoS ONE">
        <title>An integrated genetic and cytogenetic map of the cucumber genome.</title>
        <authorList>
            <person name="Ren Y."/>
            <person name="Zhang Z."/>
            <person name="Liu J."/>
            <person name="Staub J.E."/>
            <person name="Han Y."/>
            <person name="Cheng Z."/>
            <person name="Li X."/>
            <person name="Lu J."/>
            <person name="Miao H."/>
            <person name="Kang H."/>
            <person name="Xie B."/>
            <person name="Gu X."/>
            <person name="Wang X."/>
            <person name="Du Y."/>
            <person name="Jin W."/>
            <person name="Huang S."/>
        </authorList>
    </citation>
    <scope>NUCLEOTIDE SEQUENCE [LARGE SCALE GENOMIC DNA]</scope>
    <source>
        <strain evidence="6">cv. 9930</strain>
    </source>
</reference>
<evidence type="ECO:0000313" key="6">
    <source>
        <dbReference type="Proteomes" id="UP000029981"/>
    </source>
</evidence>
<dbReference type="GO" id="GO:0003700">
    <property type="term" value="F:DNA-binding transcription factor activity"/>
    <property type="evidence" value="ECO:0007669"/>
    <property type="project" value="InterPro"/>
</dbReference>
<dbReference type="InterPro" id="IPR014855">
    <property type="entry name" value="NOZZLE"/>
</dbReference>
<name>A0A0A0LDJ3_CUCSA</name>
<feature type="compositionally biased region" description="Low complexity" evidence="4">
    <location>
        <begin position="30"/>
        <end position="39"/>
    </location>
</feature>
<dbReference type="OMA" id="HHENSKE"/>
<evidence type="ECO:0000256" key="4">
    <source>
        <dbReference type="SAM" id="MobiDB-lite"/>
    </source>
</evidence>
<feature type="region of interest" description="Disordered" evidence="4">
    <location>
        <begin position="1"/>
        <end position="41"/>
    </location>
</feature>
<keyword evidence="1" id="KW-0678">Repressor</keyword>
<dbReference type="Proteomes" id="UP000029981">
    <property type="component" value="Chromosome 3"/>
</dbReference>
<evidence type="ECO:0000256" key="3">
    <source>
        <dbReference type="ARBA" id="ARBA00023163"/>
    </source>
</evidence>
<reference evidence="5 6" key="4">
    <citation type="journal article" date="2011" name="BMC Genomics">
        <title>RNA-Seq improves annotation of protein-coding genes in the cucumber genome.</title>
        <authorList>
            <person name="Li Z."/>
            <person name="Zhang Z."/>
            <person name="Yan P."/>
            <person name="Huang S."/>
            <person name="Fei Z."/>
            <person name="Lin K."/>
        </authorList>
    </citation>
    <scope>NUCLEOTIDE SEQUENCE [LARGE SCALE GENOMIC DNA]</scope>
    <source>
        <strain evidence="6">cv. 9930</strain>
    </source>
</reference>
<evidence type="ECO:0000256" key="1">
    <source>
        <dbReference type="ARBA" id="ARBA00022491"/>
    </source>
</evidence>
<keyword evidence="2" id="KW-0805">Transcription regulation</keyword>
<reference evidence="5 6" key="3">
    <citation type="journal article" date="2010" name="BMC Genomics">
        <title>Transcriptome sequencing and comparative analysis of cucumber flowers with different sex types.</title>
        <authorList>
            <person name="Guo S."/>
            <person name="Zheng Y."/>
            <person name="Joung J.G."/>
            <person name="Liu S."/>
            <person name="Zhang Z."/>
            <person name="Crasta O.R."/>
            <person name="Sobral B.W."/>
            <person name="Xu Y."/>
            <person name="Huang S."/>
            <person name="Fei Z."/>
        </authorList>
    </citation>
    <scope>NUCLEOTIDE SEQUENCE [LARGE SCALE GENOMIC DNA]</scope>
    <source>
        <strain evidence="6">cv. 9930</strain>
    </source>
</reference>
<dbReference type="EMBL" id="CM002924">
    <property type="protein sequence ID" value="KGN59863.1"/>
    <property type="molecule type" value="Genomic_DNA"/>
</dbReference>
<keyword evidence="3" id="KW-0804">Transcription</keyword>